<dbReference type="PANTHER" id="PTHR17469">
    <property type="entry name" value="SPERM SPECIFIC ANTIGEN 2-RELATED"/>
    <property type="match status" value="1"/>
</dbReference>
<reference evidence="4" key="1">
    <citation type="submission" date="2022-03" db="EMBL/GenBank/DDBJ databases">
        <authorList>
            <person name="Alioto T."/>
            <person name="Alioto T."/>
            <person name="Gomez Garrido J."/>
        </authorList>
    </citation>
    <scope>NUCLEOTIDE SEQUENCE</scope>
</reference>
<feature type="region of interest" description="Disordered" evidence="2">
    <location>
        <begin position="186"/>
        <end position="271"/>
    </location>
</feature>
<feature type="region of interest" description="Disordered" evidence="2">
    <location>
        <begin position="541"/>
        <end position="566"/>
    </location>
</feature>
<protein>
    <submittedName>
        <fullName evidence="4">Coiled-coil domain-containing 129</fullName>
    </submittedName>
</protein>
<feature type="domain" description="ITPR-interacting" evidence="3">
    <location>
        <begin position="4"/>
        <end position="148"/>
    </location>
</feature>
<dbReference type="InterPro" id="IPR029326">
    <property type="entry name" value="SSFA2_C"/>
</dbReference>
<keyword evidence="1" id="KW-0175">Coiled coil</keyword>
<dbReference type="InterPro" id="IPR043444">
    <property type="entry name" value="TESPA1-like"/>
</dbReference>
<feature type="region of interest" description="Disordered" evidence="2">
    <location>
        <begin position="292"/>
        <end position="322"/>
    </location>
</feature>
<accession>A0AAD1S1T1</accession>
<feature type="compositionally biased region" description="Polar residues" evidence="2">
    <location>
        <begin position="557"/>
        <end position="566"/>
    </location>
</feature>
<evidence type="ECO:0000313" key="4">
    <source>
        <dbReference type="EMBL" id="CAH2283326.1"/>
    </source>
</evidence>
<organism evidence="4 5">
    <name type="scientific">Pelobates cultripes</name>
    <name type="common">Western spadefoot toad</name>
    <dbReference type="NCBI Taxonomy" id="61616"/>
    <lineage>
        <taxon>Eukaryota</taxon>
        <taxon>Metazoa</taxon>
        <taxon>Chordata</taxon>
        <taxon>Craniata</taxon>
        <taxon>Vertebrata</taxon>
        <taxon>Euteleostomi</taxon>
        <taxon>Amphibia</taxon>
        <taxon>Batrachia</taxon>
        <taxon>Anura</taxon>
        <taxon>Pelobatoidea</taxon>
        <taxon>Pelobatidae</taxon>
        <taxon>Pelobates</taxon>
    </lineage>
</organism>
<sequence>METPPVSRWDNLAKPDFRYPKSIQDLLKLCEADPVELLIDLGFGIEEPDLCTKIPSRFIMNPSEAKGINIRVFLEAQRKRMDIENPNLCGRFRQLEVLEQVTNAFSSLLNDVHTLQNGHEVKDKGKSTLTQEKRKRIRQLLWKFSKHKLADKQEQVINQCPNTTEPSEKQDDLGAALKDMSNTKGFRKTKRRVHDIPNLKQMPPGYNIDSIHVHQKEDNPLSTKRDTSKRNPVKQHSLPAELPSKSRTYRDPKILSRTCGRTPGQQVRHLSKTSLDIEEVASIDEEYLKTCSTSDMARTNSCQSDSSGFQDEPPESSQNGLRNIIMNSDSTDSQATLMENNYSLKGSRLSHNANNQAIDIGYRNIGNTSSNSNALQTSKENHRVFSISSQTSNEEFQSFESHNEGIEKYIGNQTKCEKMLKVGSEEIESGNREAEDEMDDNHDCSSELQEHNDISEVDFPVYITHYLSKSVGRYNTYDLLNDGQMQGNTDGSVSDLKNKGNKKNGQLSKNVKDYLDSSVEVSGMESTSFTALNELHSLSSPLQALSGSPENRDEETNCSSKDPRNTFQTELSTNIYKSVTIQMSSSLMSDTQKTYPGEYLNRQHSFYSMRSETNQEDVAIKNNIEIKDVYCQTDLGWWHQSCTNNHCTNSKHFQTESHSFDTGLCGLYHPCHATLPPACRHCCHYCHCHHCCFSGFSSYHNQSASMRPNLIHNSIEKDLSDTLALLKESLSNLSLNTDRDMEKMKKECQRFRDQLLEMEQRLTEQQAGCFYTLSDEDREEIRRLYLLRRSVLREVSELEFHLDERARNVKETISMQLELVLDEQSKLYSELELCNWEQERRQLQHYDSTKTTSSFTSSASANYDINENAHAPILKPNEMDQTETSKSQTQKTDFIAILENIKKAFRNFNNS</sequence>
<gene>
    <name evidence="4" type="ORF">PECUL_23A051982</name>
</gene>
<feature type="region of interest" description="Disordered" evidence="2">
    <location>
        <begin position="488"/>
        <end position="509"/>
    </location>
</feature>
<evidence type="ECO:0000313" key="5">
    <source>
        <dbReference type="Proteomes" id="UP001295444"/>
    </source>
</evidence>
<dbReference type="Pfam" id="PF14722">
    <property type="entry name" value="KRAP_IP3R_bind"/>
    <property type="match status" value="1"/>
</dbReference>
<evidence type="ECO:0000256" key="1">
    <source>
        <dbReference type="ARBA" id="ARBA00023054"/>
    </source>
</evidence>
<dbReference type="Proteomes" id="UP001295444">
    <property type="component" value="Chromosome 04"/>
</dbReference>
<keyword evidence="5" id="KW-1185">Reference proteome</keyword>
<proteinExistence type="predicted"/>
<feature type="compositionally biased region" description="Basic and acidic residues" evidence="2">
    <location>
        <begin position="211"/>
        <end position="229"/>
    </location>
</feature>
<dbReference type="GO" id="GO:0005102">
    <property type="term" value="F:signaling receptor binding"/>
    <property type="evidence" value="ECO:0007669"/>
    <property type="project" value="InterPro"/>
</dbReference>
<dbReference type="InterPro" id="IPR029325">
    <property type="entry name" value="ITPR-bd"/>
</dbReference>
<dbReference type="PANTHER" id="PTHR17469:SF14">
    <property type="entry name" value="PROTEIN ITPRID1"/>
    <property type="match status" value="1"/>
</dbReference>
<dbReference type="Pfam" id="PF14723">
    <property type="entry name" value="SSFA2_C"/>
    <property type="match status" value="1"/>
</dbReference>
<evidence type="ECO:0000256" key="2">
    <source>
        <dbReference type="SAM" id="MobiDB-lite"/>
    </source>
</evidence>
<name>A0AAD1S1T1_PELCU</name>
<evidence type="ECO:0000259" key="3">
    <source>
        <dbReference type="SMART" id="SM01257"/>
    </source>
</evidence>
<dbReference type="AlphaFoldDB" id="A0AAD1S1T1"/>
<dbReference type="SMART" id="SM01257">
    <property type="entry name" value="KRAP_IP3R_bind"/>
    <property type="match status" value="1"/>
</dbReference>
<dbReference type="EMBL" id="OW240915">
    <property type="protein sequence ID" value="CAH2283326.1"/>
    <property type="molecule type" value="Genomic_DNA"/>
</dbReference>